<dbReference type="Proteomes" id="UP000622552">
    <property type="component" value="Unassembled WGS sequence"/>
</dbReference>
<evidence type="ECO:0000313" key="2">
    <source>
        <dbReference type="Proteomes" id="UP000622552"/>
    </source>
</evidence>
<protein>
    <submittedName>
        <fullName evidence="1">Acyl-CoA reductase-like NAD-dependent aldehyde dehydrogenase</fullName>
    </submittedName>
</protein>
<dbReference type="RefSeq" id="WP_197003548.1">
    <property type="nucleotide sequence ID" value="NZ_BONS01000016.1"/>
</dbReference>
<comment type="caution">
    <text evidence="1">The sequence shown here is derived from an EMBL/GenBank/DDBJ whole genome shotgun (WGS) entry which is preliminary data.</text>
</comment>
<organism evidence="1 2">
    <name type="scientific">Longispora fulva</name>
    <dbReference type="NCBI Taxonomy" id="619741"/>
    <lineage>
        <taxon>Bacteria</taxon>
        <taxon>Bacillati</taxon>
        <taxon>Actinomycetota</taxon>
        <taxon>Actinomycetes</taxon>
        <taxon>Micromonosporales</taxon>
        <taxon>Micromonosporaceae</taxon>
        <taxon>Longispora</taxon>
    </lineage>
</organism>
<gene>
    <name evidence="1" type="ORF">IW245_002784</name>
</gene>
<keyword evidence="2" id="KW-1185">Reference proteome</keyword>
<evidence type="ECO:0000313" key="1">
    <source>
        <dbReference type="EMBL" id="MBG6136590.1"/>
    </source>
</evidence>
<accession>A0A8J7KFT5</accession>
<dbReference type="EMBL" id="JADOUF010000001">
    <property type="protein sequence ID" value="MBG6136590.1"/>
    <property type="molecule type" value="Genomic_DNA"/>
</dbReference>
<sequence length="54" mass="5898">MTGDGTEELATAVVARTDAAEELIAAIDAAWATADRVRVDRRARTLRTSPRDRQ</sequence>
<dbReference type="AlphaFoldDB" id="A0A8J7KFT5"/>
<name>A0A8J7KFT5_9ACTN</name>
<reference evidence="1" key="1">
    <citation type="submission" date="2020-11" db="EMBL/GenBank/DDBJ databases">
        <title>Sequencing the genomes of 1000 actinobacteria strains.</title>
        <authorList>
            <person name="Klenk H.-P."/>
        </authorList>
    </citation>
    <scope>NUCLEOTIDE SEQUENCE</scope>
    <source>
        <strain evidence="1">DSM 45356</strain>
    </source>
</reference>
<proteinExistence type="predicted"/>